<feature type="DNA-binding region" description="OmpR/PhoB-type" evidence="7">
    <location>
        <begin position="125"/>
        <end position="223"/>
    </location>
</feature>
<evidence type="ECO:0000259" key="8">
    <source>
        <dbReference type="PROSITE" id="PS50110"/>
    </source>
</evidence>
<dbReference type="Gene3D" id="3.40.50.2300">
    <property type="match status" value="1"/>
</dbReference>
<dbReference type="Gene3D" id="1.10.10.10">
    <property type="entry name" value="Winged helix-like DNA-binding domain superfamily/Winged helix DNA-binding domain"/>
    <property type="match status" value="1"/>
</dbReference>
<evidence type="ECO:0000256" key="5">
    <source>
        <dbReference type="ARBA" id="ARBA00023163"/>
    </source>
</evidence>
<dbReference type="Pfam" id="PF00072">
    <property type="entry name" value="Response_reg"/>
    <property type="match status" value="1"/>
</dbReference>
<dbReference type="EMBL" id="QUBG01000001">
    <property type="protein sequence ID" value="TPR46264.1"/>
    <property type="molecule type" value="Genomic_DNA"/>
</dbReference>
<evidence type="ECO:0000313" key="10">
    <source>
        <dbReference type="EMBL" id="TPR46264.1"/>
    </source>
</evidence>
<dbReference type="PROSITE" id="PS50110">
    <property type="entry name" value="RESPONSE_REGULATORY"/>
    <property type="match status" value="1"/>
</dbReference>
<evidence type="ECO:0000313" key="11">
    <source>
        <dbReference type="Proteomes" id="UP000784700"/>
    </source>
</evidence>
<dbReference type="CDD" id="cd00383">
    <property type="entry name" value="trans_reg_C"/>
    <property type="match status" value="1"/>
</dbReference>
<dbReference type="Pfam" id="PF00486">
    <property type="entry name" value="Trans_reg_C"/>
    <property type="match status" value="1"/>
</dbReference>
<protein>
    <submittedName>
        <fullName evidence="10">DNA-binding response regulator</fullName>
    </submittedName>
</protein>
<evidence type="ECO:0000256" key="2">
    <source>
        <dbReference type="ARBA" id="ARBA00023012"/>
    </source>
</evidence>
<reference evidence="10" key="1">
    <citation type="submission" date="2018-08" db="EMBL/GenBank/DDBJ databases">
        <title>Comparative genomics of wild bee and flower associated Lactobacillus reveals potential adaptation to the bee host.</title>
        <authorList>
            <person name="Vuong H.Q."/>
            <person name="Mcfrederick Q.S."/>
        </authorList>
    </citation>
    <scope>NUCLEOTIDE SEQUENCE</scope>
    <source>
        <strain evidence="10">HV_63</strain>
    </source>
</reference>
<keyword evidence="4 7" id="KW-0238">DNA-binding</keyword>
<gene>
    <name evidence="10" type="ORF">DY130_01740</name>
</gene>
<sequence>MNKVFIIEDDKDILNLLNINLYKWKYEINIVKHWDNLLEDIMDFHADIILCDINLPVKNGFYWIKELRKYTKIPIIVISVDSINNNVMHAVELGADDYIMKPFSINVLVAKIKALLKRDNALKMENKFSFGNNEYNKLTNEISNNNGIVVLTPTESSMIQILLQNINQIVPKNELLNLLWQGGNYLNDNTLNVNLSRLRNKLSQINIKHLLKNERGIGYKLVEYE</sequence>
<feature type="domain" description="Response regulatory" evidence="8">
    <location>
        <begin position="3"/>
        <end position="116"/>
    </location>
</feature>
<dbReference type="InterPro" id="IPR039420">
    <property type="entry name" value="WalR-like"/>
</dbReference>
<evidence type="ECO:0000256" key="1">
    <source>
        <dbReference type="ARBA" id="ARBA00022553"/>
    </source>
</evidence>
<keyword evidence="2" id="KW-0902">Two-component regulatory system</keyword>
<keyword evidence="5" id="KW-0804">Transcription</keyword>
<organism evidence="10 11">
    <name type="scientific">Apilactobacillus micheneri</name>
    <dbReference type="NCBI Taxonomy" id="1899430"/>
    <lineage>
        <taxon>Bacteria</taxon>
        <taxon>Bacillati</taxon>
        <taxon>Bacillota</taxon>
        <taxon>Bacilli</taxon>
        <taxon>Lactobacillales</taxon>
        <taxon>Lactobacillaceae</taxon>
        <taxon>Apilactobacillus</taxon>
    </lineage>
</organism>
<dbReference type="Gene3D" id="6.10.250.690">
    <property type="match status" value="1"/>
</dbReference>
<accession>A0A9Q8INV2</accession>
<evidence type="ECO:0000256" key="6">
    <source>
        <dbReference type="PROSITE-ProRule" id="PRU00169"/>
    </source>
</evidence>
<name>A0A9Q8INV2_9LACO</name>
<feature type="modified residue" description="4-aspartylphosphate" evidence="6">
    <location>
        <position position="52"/>
    </location>
</feature>
<feature type="domain" description="OmpR/PhoB-type" evidence="9">
    <location>
        <begin position="125"/>
        <end position="223"/>
    </location>
</feature>
<evidence type="ECO:0000256" key="7">
    <source>
        <dbReference type="PROSITE-ProRule" id="PRU01091"/>
    </source>
</evidence>
<evidence type="ECO:0000256" key="3">
    <source>
        <dbReference type="ARBA" id="ARBA00023015"/>
    </source>
</evidence>
<dbReference type="PANTHER" id="PTHR48111:SF43">
    <property type="entry name" value="STAGE 0 SPORULATION PROTEIN A HOMOLOG"/>
    <property type="match status" value="1"/>
</dbReference>
<dbReference type="AlphaFoldDB" id="A0A9Q8INV2"/>
<dbReference type="InterPro" id="IPR001867">
    <property type="entry name" value="OmpR/PhoB-type_DNA-bd"/>
</dbReference>
<dbReference type="InterPro" id="IPR036388">
    <property type="entry name" value="WH-like_DNA-bd_sf"/>
</dbReference>
<dbReference type="GO" id="GO:0000156">
    <property type="term" value="F:phosphorelay response regulator activity"/>
    <property type="evidence" value="ECO:0007669"/>
    <property type="project" value="TreeGrafter"/>
</dbReference>
<dbReference type="InterPro" id="IPR001789">
    <property type="entry name" value="Sig_transdc_resp-reg_receiver"/>
</dbReference>
<dbReference type="SMART" id="SM00862">
    <property type="entry name" value="Trans_reg_C"/>
    <property type="match status" value="1"/>
</dbReference>
<keyword evidence="3" id="KW-0805">Transcription regulation</keyword>
<dbReference type="GO" id="GO:0006355">
    <property type="term" value="P:regulation of DNA-templated transcription"/>
    <property type="evidence" value="ECO:0007669"/>
    <property type="project" value="InterPro"/>
</dbReference>
<dbReference type="GO" id="GO:0000976">
    <property type="term" value="F:transcription cis-regulatory region binding"/>
    <property type="evidence" value="ECO:0007669"/>
    <property type="project" value="TreeGrafter"/>
</dbReference>
<dbReference type="GO" id="GO:0032993">
    <property type="term" value="C:protein-DNA complex"/>
    <property type="evidence" value="ECO:0007669"/>
    <property type="project" value="TreeGrafter"/>
</dbReference>
<dbReference type="SUPFAM" id="SSF52172">
    <property type="entry name" value="CheY-like"/>
    <property type="match status" value="1"/>
</dbReference>
<evidence type="ECO:0000259" key="9">
    <source>
        <dbReference type="PROSITE" id="PS51755"/>
    </source>
</evidence>
<dbReference type="GO" id="GO:0005829">
    <property type="term" value="C:cytosol"/>
    <property type="evidence" value="ECO:0007669"/>
    <property type="project" value="TreeGrafter"/>
</dbReference>
<dbReference type="Proteomes" id="UP000784700">
    <property type="component" value="Unassembled WGS sequence"/>
</dbReference>
<dbReference type="SMART" id="SM00448">
    <property type="entry name" value="REC"/>
    <property type="match status" value="1"/>
</dbReference>
<dbReference type="GeneID" id="58107849"/>
<dbReference type="InterPro" id="IPR011006">
    <property type="entry name" value="CheY-like_superfamily"/>
</dbReference>
<proteinExistence type="predicted"/>
<keyword evidence="1 6" id="KW-0597">Phosphoprotein</keyword>
<comment type="caution">
    <text evidence="10">The sequence shown here is derived from an EMBL/GenBank/DDBJ whole genome shotgun (WGS) entry which is preliminary data.</text>
</comment>
<evidence type="ECO:0000256" key="4">
    <source>
        <dbReference type="ARBA" id="ARBA00023125"/>
    </source>
</evidence>
<dbReference type="PROSITE" id="PS51755">
    <property type="entry name" value="OMPR_PHOB"/>
    <property type="match status" value="1"/>
</dbReference>
<dbReference type="PANTHER" id="PTHR48111">
    <property type="entry name" value="REGULATOR OF RPOS"/>
    <property type="match status" value="1"/>
</dbReference>
<dbReference type="RefSeq" id="WP_140934357.1">
    <property type="nucleotide sequence ID" value="NZ_QUBF01000001.1"/>
</dbReference>